<dbReference type="InterPro" id="IPR051055">
    <property type="entry name" value="PIF1_helicase"/>
</dbReference>
<comment type="similarity">
    <text evidence="1">Belongs to the helicase family.</text>
</comment>
<comment type="cofactor">
    <cofactor evidence="1">
        <name>Mg(2+)</name>
        <dbReference type="ChEBI" id="CHEBI:18420"/>
    </cofactor>
</comment>
<dbReference type="GO" id="GO:0000723">
    <property type="term" value="P:telomere maintenance"/>
    <property type="evidence" value="ECO:0007669"/>
    <property type="project" value="InterPro"/>
</dbReference>
<dbReference type="GO" id="GO:0006310">
    <property type="term" value="P:DNA recombination"/>
    <property type="evidence" value="ECO:0007669"/>
    <property type="project" value="UniProtKB-KW"/>
</dbReference>
<evidence type="ECO:0000313" key="3">
    <source>
        <dbReference type="EMBL" id="KIY62692.1"/>
    </source>
</evidence>
<name>A0A0D7AWV6_9AGAR</name>
<keyword evidence="1" id="KW-0227">DNA damage</keyword>
<dbReference type="GO" id="GO:0043139">
    <property type="term" value="F:5'-3' DNA helicase activity"/>
    <property type="evidence" value="ECO:0007669"/>
    <property type="project" value="UniProtKB-EC"/>
</dbReference>
<keyword evidence="1" id="KW-0378">Hydrolase</keyword>
<dbReference type="InterPro" id="IPR027417">
    <property type="entry name" value="P-loop_NTPase"/>
</dbReference>
<comment type="catalytic activity">
    <reaction evidence="1">
        <text>ATP + H2O = ADP + phosphate + H(+)</text>
        <dbReference type="Rhea" id="RHEA:13065"/>
        <dbReference type="ChEBI" id="CHEBI:15377"/>
        <dbReference type="ChEBI" id="CHEBI:15378"/>
        <dbReference type="ChEBI" id="CHEBI:30616"/>
        <dbReference type="ChEBI" id="CHEBI:43474"/>
        <dbReference type="ChEBI" id="CHEBI:456216"/>
        <dbReference type="EC" id="5.6.2.3"/>
    </reaction>
</comment>
<dbReference type="Proteomes" id="UP000054007">
    <property type="component" value="Unassembled WGS sequence"/>
</dbReference>
<evidence type="ECO:0000256" key="1">
    <source>
        <dbReference type="RuleBase" id="RU363044"/>
    </source>
</evidence>
<gene>
    <name evidence="3" type="ORF">CYLTODRAFT_361075</name>
</gene>
<feature type="non-terminal residue" evidence="3">
    <location>
        <position position="150"/>
    </location>
</feature>
<keyword evidence="1" id="KW-0067">ATP-binding</keyword>
<dbReference type="Pfam" id="PF05970">
    <property type="entry name" value="PIF1"/>
    <property type="match status" value="1"/>
</dbReference>
<keyword evidence="1" id="KW-0234">DNA repair</keyword>
<dbReference type="OrthoDB" id="432234at2759"/>
<dbReference type="EC" id="5.6.2.3" evidence="1"/>
<dbReference type="InterPro" id="IPR010285">
    <property type="entry name" value="DNA_helicase_pif1-like_DEAD"/>
</dbReference>
<reference evidence="3 4" key="1">
    <citation type="journal article" date="2015" name="Fungal Genet. Biol.">
        <title>Evolution of novel wood decay mechanisms in Agaricales revealed by the genome sequences of Fistulina hepatica and Cylindrobasidium torrendii.</title>
        <authorList>
            <person name="Floudas D."/>
            <person name="Held B.W."/>
            <person name="Riley R."/>
            <person name="Nagy L.G."/>
            <person name="Koehler G."/>
            <person name="Ransdell A.S."/>
            <person name="Younus H."/>
            <person name="Chow J."/>
            <person name="Chiniquy J."/>
            <person name="Lipzen A."/>
            <person name="Tritt A."/>
            <person name="Sun H."/>
            <person name="Haridas S."/>
            <person name="LaButti K."/>
            <person name="Ohm R.A."/>
            <person name="Kues U."/>
            <person name="Blanchette R.A."/>
            <person name="Grigoriev I.V."/>
            <person name="Minto R.E."/>
            <person name="Hibbett D.S."/>
        </authorList>
    </citation>
    <scope>NUCLEOTIDE SEQUENCE [LARGE SCALE GENOMIC DNA]</scope>
    <source>
        <strain evidence="3 4">FP15055 ss-10</strain>
    </source>
</reference>
<evidence type="ECO:0000313" key="4">
    <source>
        <dbReference type="Proteomes" id="UP000054007"/>
    </source>
</evidence>
<organism evidence="3 4">
    <name type="scientific">Cylindrobasidium torrendii FP15055 ss-10</name>
    <dbReference type="NCBI Taxonomy" id="1314674"/>
    <lineage>
        <taxon>Eukaryota</taxon>
        <taxon>Fungi</taxon>
        <taxon>Dikarya</taxon>
        <taxon>Basidiomycota</taxon>
        <taxon>Agaricomycotina</taxon>
        <taxon>Agaricomycetes</taxon>
        <taxon>Agaricomycetidae</taxon>
        <taxon>Agaricales</taxon>
        <taxon>Marasmiineae</taxon>
        <taxon>Physalacriaceae</taxon>
        <taxon>Cylindrobasidium</taxon>
    </lineage>
</organism>
<evidence type="ECO:0000259" key="2">
    <source>
        <dbReference type="Pfam" id="PF05970"/>
    </source>
</evidence>
<dbReference type="GO" id="GO:0005524">
    <property type="term" value="F:ATP binding"/>
    <property type="evidence" value="ECO:0007669"/>
    <property type="project" value="UniProtKB-KW"/>
</dbReference>
<dbReference type="Gene3D" id="3.40.50.300">
    <property type="entry name" value="P-loop containing nucleotide triphosphate hydrolases"/>
    <property type="match status" value="1"/>
</dbReference>
<dbReference type="SUPFAM" id="SSF52540">
    <property type="entry name" value="P-loop containing nucleoside triphosphate hydrolases"/>
    <property type="match status" value="1"/>
</dbReference>
<proteinExistence type="inferred from homology"/>
<dbReference type="GO" id="GO:0006281">
    <property type="term" value="P:DNA repair"/>
    <property type="evidence" value="ECO:0007669"/>
    <property type="project" value="UniProtKB-KW"/>
</dbReference>
<feature type="domain" description="DNA helicase Pif1-like DEAD-box helicase" evidence="2">
    <location>
        <begin position="26"/>
        <end position="140"/>
    </location>
</feature>
<accession>A0A0D7AWV6</accession>
<dbReference type="AlphaFoldDB" id="A0A0D7AWV6"/>
<keyword evidence="1" id="KW-0347">Helicase</keyword>
<dbReference type="EMBL" id="KN880756">
    <property type="protein sequence ID" value="KIY62692.1"/>
    <property type="molecule type" value="Genomic_DNA"/>
</dbReference>
<dbReference type="GO" id="GO:0016887">
    <property type="term" value="F:ATP hydrolysis activity"/>
    <property type="evidence" value="ECO:0007669"/>
    <property type="project" value="RHEA"/>
</dbReference>
<sequence length="150" mass="16633">MELCTGAHGYDSDKLHRDSFVSLFTLNPEQERVFQMVAQHNEDSQGQQLRLYVAGPAGSGKSRVLQALRAYFKSRKEEYKLAVIAPTGAAASLVGGATYHSFLGFSGYALEVSEEKLAKLRSNMLGVRYIFLDEVSMLSCKDLFNISSRL</sequence>
<keyword evidence="4" id="KW-1185">Reference proteome</keyword>
<protein>
    <recommendedName>
        <fullName evidence="1">ATP-dependent DNA helicase</fullName>
        <ecNumber evidence="1">5.6.2.3</ecNumber>
    </recommendedName>
</protein>
<dbReference type="PANTHER" id="PTHR47642">
    <property type="entry name" value="ATP-DEPENDENT DNA HELICASE"/>
    <property type="match status" value="1"/>
</dbReference>
<dbReference type="STRING" id="1314674.A0A0D7AWV6"/>
<keyword evidence="1" id="KW-0233">DNA recombination</keyword>
<keyword evidence="1" id="KW-0547">Nucleotide-binding</keyword>